<feature type="transmembrane region" description="Helical" evidence="11">
    <location>
        <begin position="1172"/>
        <end position="1192"/>
    </location>
</feature>
<accession>A0A0G2STG9</accession>
<dbReference type="GO" id="GO:0005524">
    <property type="term" value="F:ATP binding"/>
    <property type="evidence" value="ECO:0007669"/>
    <property type="project" value="UniProtKB-KW"/>
</dbReference>
<feature type="region of interest" description="Disordered" evidence="10">
    <location>
        <begin position="828"/>
        <end position="854"/>
    </location>
</feature>
<evidence type="ECO:0000256" key="7">
    <source>
        <dbReference type="ARBA" id="ARBA00022840"/>
    </source>
</evidence>
<sequence length="1679" mass="182356">MGPEARTTVGIWGQTKALLYRNGLIKVRNKQQTLQELLIPLCFVLLLVLISEMNRQVELSESPPPPAFPLPLEFDHDVGYVADSDHARRVMYLVAAQLAKPVQEFPTESALREDVATLHSCGVVFNGSMEYRLLFPYNTVPSTDVSYDQLEMHCRSMDELHSTRCPVNDYLESGFVSLQLGIDSALIQLQTNVSARALTSAMVQRMGRGRHTVVRTWPQLLASIYLAGAFAPFLSFLLLNLVLEKEQGSRDLMRTMGLRTPALWLSWAMVYGAMICLVSLVLAVVTRVTHIFDTSNTVLMFLLFLLYGLSLVAMALVLMAFFRKAKTASSVGSLLALLFCLLNIPVLLLWNSHTVLHWLLSLFSPAAFALAVAQVVALEAGGSGAHFSNLLEGPNPLAVPLTMLLLDIAIYLGLAAALHRLLPEAPALCRPSFFRLPRWCRSPANGGGGHPPLDAVDDVALGGPGHDGGEGLEGDGICEAVPSEILGSEAIRIRNVRKTYRLKGTDVMALRGLSLNIYEGQITALLGHNGAGKTTLINILTGLITPSAGSVTIFGLRVDDRDELSALRTSCGFCPQGDILFSGLTAREQLRVFALLKPSVAAAETEAEVSRVLSATGLEKAADKQVQDLSGGQKRKLSLAAALLGKPRLLILDEPTSGMDPVSRRRVWSLLLGGKRECVTLLSTHSMEEADALADWKAVLSQGRLKCAGSSLFLKTKFGVGYRLTMCVGEECNPEEVTALVSSHVPSARLARRFGAELAYTLPFNDVRSFTGLFSVLDTRTDLCVHSYGVSMTTLEEVFLRLWEESEMEQPVLTDYSVFADAETAGNGQGARGDVADGDGNASASEDDSTSDLGSLHLLTYDPGNGEAPRPGPLTGWALWCQQLRVVAWLRIISYLREYSSLVYLVVTPAIFIGFAIWLAWLGDRMDAHQPAALKLWPGLYLLGTKGGAETGAHTRLLVLTSAENGLSEATIGSLQSLEVQLDLSPGSHSHNLALNLTQQGPQGVTGQYNSTALHSLPVLVNLLSNWVLHSLNGTGVITTWSQPLPRMNSSGFTDATLVPLAMFIGLGANWLPCYFIFDIVRDRELQARSLMRISGLAPSAYWLGLASVDLASYSLLLLALLATAFGIGVGSLTQPGAALALIICLVGSAPATLLFTYVCSFLFSKMESVQTAWPLIAMLLALAPYLVVTLLESAGELYGLATALHHVFSLCDPLYVLIGNIYYVLQVYLRGKQRGAQPTLSDYFAWDSNIPITLLAPYAMVGALWLALMFLERRPMGHGDVHDPVFCISGRRRRVVANTERPEGEDEDVAWERERVKRALHNHESPAMLVHSLRKEFGKSQSGCHCRSGRGKACVAVRNLSFMVERGEVLGLLGPNGAGKTTTVELLAGELKPSAGQVVLGDGCARGAQLGLCPQVNPLWKKLTLAEHLSFYAAVRGLRRDEARAVTQGMISALALKEHAEKVTRKLSGGTKRKLCFALSMLGSPCQVLLDEPSMGMDPKTKRFMWRAIGAAFRSSQRGAVLTTHYMEEAEALCHRVAIVVAGRLRCLGSIQHLKSKYGGCYHLEVKVGEATVTGVSLEQRVAEVQAHLASSFPGASLQDGFAGRLVYKVPREHVGSLAEVFNKLEKAKLELGVEEYSFSQATLEQVFVEFVKEQSDTQLLLEPGEAEEVRWSDTSRA</sequence>
<evidence type="ECO:0000256" key="9">
    <source>
        <dbReference type="ARBA" id="ARBA00023136"/>
    </source>
</evidence>
<evidence type="ECO:0000256" key="6">
    <source>
        <dbReference type="ARBA" id="ARBA00022741"/>
    </source>
</evidence>
<feature type="transmembrane region" description="Helical" evidence="11">
    <location>
        <begin position="220"/>
        <end position="243"/>
    </location>
</feature>
<dbReference type="GO" id="GO:0016887">
    <property type="term" value="F:ATP hydrolysis activity"/>
    <property type="evidence" value="ECO:0007669"/>
    <property type="project" value="InterPro"/>
</dbReference>
<keyword evidence="8 11" id="KW-1133">Transmembrane helix</keyword>
<evidence type="ECO:0000313" key="13">
    <source>
        <dbReference type="EMBL" id="AKC42132.1"/>
    </source>
</evidence>
<dbReference type="SUPFAM" id="SSF52540">
    <property type="entry name" value="P-loop containing nucleoside triphosphate hydrolases"/>
    <property type="match status" value="2"/>
</dbReference>
<evidence type="ECO:0000256" key="11">
    <source>
        <dbReference type="SAM" id="Phobius"/>
    </source>
</evidence>
<feature type="transmembrane region" description="Helical" evidence="11">
    <location>
        <begin position="1204"/>
        <end position="1230"/>
    </location>
</feature>
<dbReference type="CDD" id="cd03263">
    <property type="entry name" value="ABC_subfamily_A"/>
    <property type="match status" value="2"/>
</dbReference>
<evidence type="ECO:0000256" key="4">
    <source>
        <dbReference type="ARBA" id="ARBA00022692"/>
    </source>
</evidence>
<keyword evidence="9 11" id="KW-0472">Membrane</keyword>
<dbReference type="GO" id="GO:0140359">
    <property type="term" value="F:ABC-type transporter activity"/>
    <property type="evidence" value="ECO:0007669"/>
    <property type="project" value="InterPro"/>
</dbReference>
<dbReference type="FunFam" id="3.40.50.300:FF:000436">
    <property type="entry name" value="ATP binding cassette subfamily A member 9"/>
    <property type="match status" value="1"/>
</dbReference>
<feature type="transmembrane region" description="Helical" evidence="11">
    <location>
        <begin position="1102"/>
        <end position="1126"/>
    </location>
</feature>
<comment type="subcellular location">
    <subcellularLocation>
        <location evidence="1">Membrane</location>
        <topology evidence="1">Multi-pass membrane protein</topology>
    </subcellularLocation>
</comment>
<keyword evidence="6" id="KW-0547">Nucleotide-binding</keyword>
<feature type="domain" description="ABC transporter" evidence="12">
    <location>
        <begin position="491"/>
        <end position="727"/>
    </location>
</feature>
<dbReference type="PROSITE" id="PS50893">
    <property type="entry name" value="ABC_TRANSPORTER_2"/>
    <property type="match status" value="2"/>
</dbReference>
<dbReference type="PANTHER" id="PTHR19229">
    <property type="entry name" value="ATP-BINDING CASSETTE TRANSPORTER SUBFAMILY A ABCA"/>
    <property type="match status" value="1"/>
</dbReference>
<dbReference type="SMART" id="SM00382">
    <property type="entry name" value="AAA"/>
    <property type="match status" value="2"/>
</dbReference>
<dbReference type="InterPro" id="IPR013525">
    <property type="entry name" value="ABC2_TM"/>
</dbReference>
<evidence type="ECO:0000256" key="8">
    <source>
        <dbReference type="ARBA" id="ARBA00022989"/>
    </source>
</evidence>
<dbReference type="GO" id="GO:0005319">
    <property type="term" value="F:lipid transporter activity"/>
    <property type="evidence" value="ECO:0007669"/>
    <property type="project" value="TreeGrafter"/>
</dbReference>
<evidence type="ECO:0000256" key="1">
    <source>
        <dbReference type="ARBA" id="ARBA00004141"/>
    </source>
</evidence>
<dbReference type="InterPro" id="IPR003439">
    <property type="entry name" value="ABC_transporter-like_ATP-bd"/>
</dbReference>
<keyword evidence="4 11" id="KW-0812">Transmembrane</keyword>
<dbReference type="GO" id="GO:0005886">
    <property type="term" value="C:plasma membrane"/>
    <property type="evidence" value="ECO:0007669"/>
    <property type="project" value="UniProtKB-ARBA"/>
</dbReference>
<dbReference type="PANTHER" id="PTHR19229:SF209">
    <property type="entry name" value="ATP-BINDING CASSETTE SUB-FAMILY A MEMBER 5 ISOFORM X1"/>
    <property type="match status" value="1"/>
</dbReference>
<feature type="transmembrane region" description="Helical" evidence="11">
    <location>
        <begin position="397"/>
        <end position="418"/>
    </location>
</feature>
<keyword evidence="7" id="KW-0067">ATP-binding</keyword>
<dbReference type="InterPro" id="IPR017871">
    <property type="entry name" value="ABC_transporter-like_CS"/>
</dbReference>
<dbReference type="PROSITE" id="PS00211">
    <property type="entry name" value="ABC_TRANSPORTER_1"/>
    <property type="match status" value="1"/>
</dbReference>
<dbReference type="InterPro" id="IPR056264">
    <property type="entry name" value="R2_ABCA1-4-like"/>
</dbReference>
<keyword evidence="3" id="KW-0813">Transport</keyword>
<evidence type="ECO:0000256" key="2">
    <source>
        <dbReference type="ARBA" id="ARBA00008869"/>
    </source>
</evidence>
<dbReference type="Pfam" id="PF12698">
    <property type="entry name" value="ABC2_membrane_3"/>
    <property type="match status" value="2"/>
</dbReference>
<feature type="transmembrane region" description="Helical" evidence="11">
    <location>
        <begin position="1251"/>
        <end position="1272"/>
    </location>
</feature>
<dbReference type="Gene3D" id="3.40.50.300">
    <property type="entry name" value="P-loop containing nucleotide triphosphate hydrolases"/>
    <property type="match status" value="2"/>
</dbReference>
<evidence type="ECO:0000259" key="12">
    <source>
        <dbReference type="PROSITE" id="PS50893"/>
    </source>
</evidence>
<feature type="transmembrane region" description="Helical" evidence="11">
    <location>
        <begin position="1138"/>
        <end position="1160"/>
    </location>
</feature>
<proteinExistence type="evidence at transcript level"/>
<feature type="transmembrane region" description="Helical" evidence="11">
    <location>
        <begin position="1058"/>
        <end position="1081"/>
    </location>
</feature>
<feature type="transmembrane region" description="Helical" evidence="11">
    <location>
        <begin position="901"/>
        <end position="921"/>
    </location>
</feature>
<dbReference type="InterPro" id="IPR026082">
    <property type="entry name" value="ABCA"/>
</dbReference>
<dbReference type="Pfam" id="PF00005">
    <property type="entry name" value="ABC_tran"/>
    <property type="match status" value="2"/>
</dbReference>
<dbReference type="FunFam" id="3.40.50.300:FF:000335">
    <property type="entry name" value="ATP binding cassette subfamily A member 5"/>
    <property type="match status" value="1"/>
</dbReference>
<name>A0A0G2STG9_PETMA</name>
<dbReference type="Pfam" id="PF23321">
    <property type="entry name" value="R1_ABCA1"/>
    <property type="match status" value="1"/>
</dbReference>
<evidence type="ECO:0000256" key="5">
    <source>
        <dbReference type="ARBA" id="ARBA00022737"/>
    </source>
</evidence>
<dbReference type="InterPro" id="IPR027417">
    <property type="entry name" value="P-loop_NTPase"/>
</dbReference>
<keyword evidence="5" id="KW-0677">Repeat</keyword>
<feature type="domain" description="ABC transporter" evidence="12">
    <location>
        <begin position="1329"/>
        <end position="1568"/>
    </location>
</feature>
<organism evidence="13">
    <name type="scientific">Petromyzon marinus</name>
    <name type="common">Sea lamprey</name>
    <dbReference type="NCBI Taxonomy" id="7757"/>
    <lineage>
        <taxon>Eukaryota</taxon>
        <taxon>Metazoa</taxon>
        <taxon>Chordata</taxon>
        <taxon>Craniata</taxon>
        <taxon>Vertebrata</taxon>
        <taxon>Cyclostomata</taxon>
        <taxon>Hyperoartia</taxon>
        <taxon>Petromyzontiformes</taxon>
        <taxon>Petromyzontidae</taxon>
        <taxon>Petromyzon</taxon>
    </lineage>
</organism>
<dbReference type="EMBL" id="KM232917">
    <property type="protein sequence ID" value="AKC42132.1"/>
    <property type="molecule type" value="mRNA"/>
</dbReference>
<feature type="transmembrane region" description="Helical" evidence="11">
    <location>
        <begin position="263"/>
        <end position="286"/>
    </location>
</feature>
<feature type="transmembrane region" description="Helical" evidence="11">
    <location>
        <begin position="328"/>
        <end position="350"/>
    </location>
</feature>
<protein>
    <submittedName>
        <fullName evidence="13">ABCA5</fullName>
    </submittedName>
</protein>
<comment type="similarity">
    <text evidence="2">Belongs to the ABC transporter superfamily. ABCA family.</text>
</comment>
<evidence type="ECO:0000256" key="10">
    <source>
        <dbReference type="SAM" id="MobiDB-lite"/>
    </source>
</evidence>
<dbReference type="InterPro" id="IPR003593">
    <property type="entry name" value="AAA+_ATPase"/>
</dbReference>
<feature type="transmembrane region" description="Helical" evidence="11">
    <location>
        <begin position="298"/>
        <end position="322"/>
    </location>
</feature>
<evidence type="ECO:0000256" key="3">
    <source>
        <dbReference type="ARBA" id="ARBA00022448"/>
    </source>
</evidence>
<feature type="transmembrane region" description="Helical" evidence="11">
    <location>
        <begin position="357"/>
        <end position="377"/>
    </location>
</feature>
<reference evidence="13" key="1">
    <citation type="journal article" date="2015" name="BMC Genomics">
        <title>Genome-wide analysis of the ATP-binding cassette (ABC) transporter gene family in sea lamprey and Japanese lamprey.</title>
        <authorList>
            <person name="Ren J."/>
            <person name="Chung-Davidson Y.W."/>
            <person name="Yeh C.Y."/>
            <person name="Scott C."/>
            <person name="Brown T."/>
            <person name="Li W."/>
        </authorList>
    </citation>
    <scope>NUCLEOTIDE SEQUENCE</scope>
</reference>